<keyword evidence="3" id="KW-1185">Reference proteome</keyword>
<feature type="transmembrane region" description="Helical" evidence="1">
    <location>
        <begin position="577"/>
        <end position="598"/>
    </location>
</feature>
<evidence type="ECO:0000313" key="3">
    <source>
        <dbReference type="Proteomes" id="UP000658278"/>
    </source>
</evidence>
<evidence type="ECO:0000313" key="2">
    <source>
        <dbReference type="EMBL" id="MBK1825430.1"/>
    </source>
</evidence>
<name>A0A934R7P8_9BACT</name>
<dbReference type="RefSeq" id="WP_200275019.1">
    <property type="nucleotide sequence ID" value="NZ_JAENII010000001.1"/>
</dbReference>
<feature type="transmembrane region" description="Helical" evidence="1">
    <location>
        <begin position="67"/>
        <end position="86"/>
    </location>
</feature>
<comment type="caution">
    <text evidence="2">The sequence shown here is derived from an EMBL/GenBank/DDBJ whole genome shotgun (WGS) entry which is preliminary data.</text>
</comment>
<protein>
    <submittedName>
        <fullName evidence="2">Uncharacterized protein</fullName>
    </submittedName>
</protein>
<dbReference type="EMBL" id="JAENII010000001">
    <property type="protein sequence ID" value="MBK1825430.1"/>
    <property type="molecule type" value="Genomic_DNA"/>
</dbReference>
<keyword evidence="1" id="KW-0472">Membrane</keyword>
<proteinExistence type="predicted"/>
<feature type="transmembrane region" description="Helical" evidence="1">
    <location>
        <begin position="546"/>
        <end position="565"/>
    </location>
</feature>
<accession>A0A934R7P8</accession>
<evidence type="ECO:0000256" key="1">
    <source>
        <dbReference type="SAM" id="Phobius"/>
    </source>
</evidence>
<gene>
    <name evidence="2" type="ORF">JIN81_00235</name>
</gene>
<feature type="transmembrane region" description="Helical" evidence="1">
    <location>
        <begin position="506"/>
        <end position="526"/>
    </location>
</feature>
<dbReference type="AlphaFoldDB" id="A0A934R7P8"/>
<sequence>MTPELERFFDAATRPLEGNPEAREEVRAELMGRVSHQGVPLELIDVGEETAVLEKATSRPSPWFRRVAMLVGLVVCLILWGAGVTLESLAATRAMLAQQLSFHYRWGGSYGTTQSNDFLPAWQRRVAPDVPLTGDPARFPKVDDETRALRERFPEDLAVLQEHLARRTNEADDYMTGEERALVERLDPDNAMWLVKESEWMRGKAYGRGTGGLSYMARSTSVPVDADVLAEAWDLYQQAAAKTTYRDYSPTMVRREIESFPPDQRFMQSLLLSGYADLVFSAGEGRMGFSFSSMTDDFEKQVSTLVKDGDLEGLTKLGEAWERINRLQVHSGSRSSGMDVSSLQRESRQLADAFLSLNDMESSGHYEGLATVLSMVETKRYVTSGDPLDELMPIRGEMGYLVPRELTVDEVKPGRMAERAYFDRMLTWFGAFLLFLVVLACGFEAYRRSFPVKGMARGLMPLFSWRDQAWVAGLGVAAPWLYWWGVTRMTPLGFRKIGMADEWAGLGWMLQAAIALLLLVVMLVQTVQWRWVKRGAFLGFRGRVDWLGWVVAGMLALGLPLVGVVRELAGGDDEKGMFLLGMVGLALVGLLWLLWVGGMNLFTPRHSALRANLVSRSLLPWSIVSVALMLLCAGVLLQAEKTWYSRDTLFPLSTGVSRINGFEERAMEEIQASLQEVWQVEE</sequence>
<feature type="transmembrane region" description="Helical" evidence="1">
    <location>
        <begin position="469"/>
        <end position="486"/>
    </location>
</feature>
<reference evidence="2" key="1">
    <citation type="submission" date="2021-01" db="EMBL/GenBank/DDBJ databases">
        <title>Modified the classification status of verrucomicrobia.</title>
        <authorList>
            <person name="Feng X."/>
        </authorList>
    </citation>
    <scope>NUCLEOTIDE SEQUENCE</scope>
    <source>
        <strain evidence="2">KCTC 22201</strain>
    </source>
</reference>
<keyword evidence="1" id="KW-0812">Transmembrane</keyword>
<organism evidence="2 3">
    <name type="scientific">Haloferula rosea</name>
    <dbReference type="NCBI Taxonomy" id="490093"/>
    <lineage>
        <taxon>Bacteria</taxon>
        <taxon>Pseudomonadati</taxon>
        <taxon>Verrucomicrobiota</taxon>
        <taxon>Verrucomicrobiia</taxon>
        <taxon>Verrucomicrobiales</taxon>
        <taxon>Verrucomicrobiaceae</taxon>
        <taxon>Haloferula</taxon>
    </lineage>
</organism>
<feature type="transmembrane region" description="Helical" evidence="1">
    <location>
        <begin position="618"/>
        <end position="637"/>
    </location>
</feature>
<dbReference type="Proteomes" id="UP000658278">
    <property type="component" value="Unassembled WGS sequence"/>
</dbReference>
<feature type="transmembrane region" description="Helical" evidence="1">
    <location>
        <begin position="425"/>
        <end position="446"/>
    </location>
</feature>
<keyword evidence="1" id="KW-1133">Transmembrane helix</keyword>